<keyword evidence="3" id="KW-0732">Signal</keyword>
<dbReference type="PRINTS" id="PR00074">
    <property type="entry name" value="LYSYLOXIDASE"/>
</dbReference>
<accession>A0ABP0G132</accession>
<name>A0ABP0G132_CLALP</name>
<gene>
    <name evidence="5" type="ORF">CVLEPA_LOCUS16669</name>
</gene>
<evidence type="ECO:0000256" key="3">
    <source>
        <dbReference type="SAM" id="SignalP"/>
    </source>
</evidence>
<dbReference type="InterPro" id="IPR001190">
    <property type="entry name" value="SRCR"/>
</dbReference>
<dbReference type="Proteomes" id="UP001642483">
    <property type="component" value="Unassembled WGS sequence"/>
</dbReference>
<evidence type="ECO:0000313" key="5">
    <source>
        <dbReference type="EMBL" id="CAK8685550.1"/>
    </source>
</evidence>
<dbReference type="InterPro" id="IPR036772">
    <property type="entry name" value="SRCR-like_dom_sf"/>
</dbReference>
<organism evidence="5 6">
    <name type="scientific">Clavelina lepadiformis</name>
    <name type="common">Light-bulb sea squirt</name>
    <name type="synonym">Ascidia lepadiformis</name>
    <dbReference type="NCBI Taxonomy" id="159417"/>
    <lineage>
        <taxon>Eukaryota</taxon>
        <taxon>Metazoa</taxon>
        <taxon>Chordata</taxon>
        <taxon>Tunicata</taxon>
        <taxon>Ascidiacea</taxon>
        <taxon>Aplousobranchia</taxon>
        <taxon>Clavelinidae</taxon>
        <taxon>Clavelina</taxon>
    </lineage>
</organism>
<feature type="chain" id="PRO_5045594227" description="SRCR domain-containing protein" evidence="3">
    <location>
        <begin position="19"/>
        <end position="751"/>
    </location>
</feature>
<evidence type="ECO:0000256" key="1">
    <source>
        <dbReference type="ARBA" id="ARBA00023157"/>
    </source>
</evidence>
<evidence type="ECO:0000259" key="4">
    <source>
        <dbReference type="PROSITE" id="PS50287"/>
    </source>
</evidence>
<feature type="disulfide bond" evidence="2">
    <location>
        <begin position="57"/>
        <end position="121"/>
    </location>
</feature>
<proteinExistence type="predicted"/>
<feature type="signal peptide" evidence="3">
    <location>
        <begin position="1"/>
        <end position="18"/>
    </location>
</feature>
<dbReference type="Gene3D" id="3.10.250.10">
    <property type="entry name" value="SRCR-like domain"/>
    <property type="match status" value="4"/>
</dbReference>
<feature type="domain" description="SRCR" evidence="4">
    <location>
        <begin position="152"/>
        <end position="266"/>
    </location>
</feature>
<feature type="domain" description="SRCR" evidence="4">
    <location>
        <begin position="418"/>
        <end position="526"/>
    </location>
</feature>
<feature type="disulfide bond" evidence="2">
    <location>
        <begin position="230"/>
        <end position="240"/>
    </location>
</feature>
<evidence type="ECO:0000256" key="2">
    <source>
        <dbReference type="PROSITE-ProRule" id="PRU00196"/>
    </source>
</evidence>
<dbReference type="PRINTS" id="PR00258">
    <property type="entry name" value="SPERACTRCPTR"/>
</dbReference>
<dbReference type="Pfam" id="PF01186">
    <property type="entry name" value="Lysyl_oxidase"/>
    <property type="match status" value="1"/>
</dbReference>
<protein>
    <recommendedName>
        <fullName evidence="4">SRCR domain-containing protein</fullName>
    </recommendedName>
</protein>
<dbReference type="EMBL" id="CAWYQH010000100">
    <property type="protein sequence ID" value="CAK8685550.1"/>
    <property type="molecule type" value="Genomic_DNA"/>
</dbReference>
<feature type="domain" description="SRCR" evidence="4">
    <location>
        <begin position="32"/>
        <end position="132"/>
    </location>
</feature>
<comment type="caution">
    <text evidence="2">Lacks conserved residue(s) required for the propagation of feature annotation.</text>
</comment>
<dbReference type="SMART" id="SM00202">
    <property type="entry name" value="SR"/>
    <property type="match status" value="4"/>
</dbReference>
<dbReference type="SUPFAM" id="SSF56487">
    <property type="entry name" value="SRCR-like"/>
    <property type="match status" value="4"/>
</dbReference>
<feature type="disulfide bond" evidence="2">
    <location>
        <begin position="101"/>
        <end position="111"/>
    </location>
</feature>
<keyword evidence="6" id="KW-1185">Reference proteome</keyword>
<dbReference type="Pfam" id="PF00530">
    <property type="entry name" value="SRCR"/>
    <property type="match status" value="4"/>
</dbReference>
<dbReference type="PANTHER" id="PTHR45817">
    <property type="entry name" value="LYSYL OXIDASE-LIKE-RELATED"/>
    <property type="match status" value="1"/>
</dbReference>
<feature type="disulfide bond" evidence="2">
    <location>
        <begin position="367"/>
        <end position="377"/>
    </location>
</feature>
<keyword evidence="1 2" id="KW-1015">Disulfide bond</keyword>
<feature type="disulfide bond" evidence="2">
    <location>
        <begin position="490"/>
        <end position="500"/>
    </location>
</feature>
<reference evidence="5 6" key="1">
    <citation type="submission" date="2024-02" db="EMBL/GenBank/DDBJ databases">
        <authorList>
            <person name="Daric V."/>
            <person name="Darras S."/>
        </authorList>
    </citation>
    <scope>NUCLEOTIDE SEQUENCE [LARGE SCALE GENOMIC DNA]</scope>
</reference>
<evidence type="ECO:0000313" key="6">
    <source>
        <dbReference type="Proteomes" id="UP001642483"/>
    </source>
</evidence>
<dbReference type="PROSITE" id="PS50287">
    <property type="entry name" value="SRCR_2"/>
    <property type="match status" value="4"/>
</dbReference>
<dbReference type="InterPro" id="IPR050912">
    <property type="entry name" value="LOX-like_protein"/>
</dbReference>
<comment type="caution">
    <text evidence="5">The sequence shown here is derived from an EMBL/GenBank/DDBJ whole genome shotgun (WGS) entry which is preliminary data.</text>
</comment>
<dbReference type="PANTHER" id="PTHR45817:SF4">
    <property type="entry name" value="LYSYL OXIDASE-LIKE-RELATED"/>
    <property type="match status" value="1"/>
</dbReference>
<sequence>MEIFIISVLLTINVFNNAQEVVPEDRNNTVLIRLQGGDKPNEGRVEIFHGDSWGTVCDDGWNINGASVVCRMLGYEGALEYIHSGKFGPGEGPIWLDEVSCTGDENNIVECSSQDWGNHDCSHHEDAGVKCNPRKIPGFHLYNQVVQGVDIIRLKAPKGHRHTVPQYHGFVEIFHQDKWHKVCSTSWNQQTANVICGQLGFPAAEKIRNKKTYLSRSKRRHHYWLTNVTCSGVETELSQCRFDTFDISGLTLSECKDGEPLVLQCFVTSLNNHGKNRGRKYKKGRQRKLHQMQVPGTIRLKAGSSMGEGRLEVKRNGRWGTVCHRGFNLLAANVACKELGFGTAKRELRNSFFGKGHGPIWLTNVRCTGNETRLADCLHDLLPNSVNSYEDISSEVCSHHEDIGVSCHMPQLNIQSRVRIVGGRNPMEGRIEVKMRKKWGPVCSDDWTAKEAMVACRQLGLGFALHALKEVYFFPGSVNATNIMMTGLKCSGNEMALHMCKHDGKNLSVCGAHSRSLTPFAGVICTELTPDLIQDIPLLQQSIHIDDQPLHNLYCAAEENCLAPSASKLNWPYGSRRLLRFSTRVWNRGRADFRPARSQDQWIWHQCHGHYHSMAEFTHYDILDLNFTEVAEGHKASFCLEDSQCDPDVSPRFDCDQPGGGVQGIAVGCSDNYQYNIDCQWIDISDVKRGNYLIRIRVNPHALVAESDFSNNEVYCNLQYDGHRIWAFNCHIRDDYDPSAIQKFYTSEVYP</sequence>
<dbReference type="InterPro" id="IPR001695">
    <property type="entry name" value="Lysyl_oxidase"/>
</dbReference>
<dbReference type="PROSITE" id="PS00420">
    <property type="entry name" value="SRCR_1"/>
    <property type="match status" value="3"/>
</dbReference>
<feature type="disulfide bond" evidence="2">
    <location>
        <begin position="70"/>
        <end position="131"/>
    </location>
</feature>
<feature type="domain" description="SRCR" evidence="4">
    <location>
        <begin position="298"/>
        <end position="408"/>
    </location>
</feature>